<gene>
    <name evidence="2" type="ORF">MOQ58_17570</name>
</gene>
<reference evidence="2 3" key="1">
    <citation type="submission" date="2022-03" db="EMBL/GenBank/DDBJ databases">
        <title>Plant growth promoting endophytes with ACC deaminase activity.</title>
        <authorList>
            <person name="Charles T."/>
            <person name="Van Dyk A."/>
            <person name="Cheng J."/>
            <person name="Heil J."/>
        </authorList>
    </citation>
    <scope>NUCLEOTIDE SEQUENCE [LARGE SCALE GENOMIC DNA]</scope>
    <source>
        <strain evidence="2 3">8R6</strain>
    </source>
</reference>
<evidence type="ECO:0000313" key="2">
    <source>
        <dbReference type="EMBL" id="WGK88341.1"/>
    </source>
</evidence>
<dbReference type="EMBL" id="CP093428">
    <property type="protein sequence ID" value="WGK88341.1"/>
    <property type="molecule type" value="Genomic_DNA"/>
</dbReference>
<dbReference type="Proteomes" id="UP001243713">
    <property type="component" value="Chromosome"/>
</dbReference>
<protein>
    <recommendedName>
        <fullName evidence="4">CHAT domain-containing protein</fullName>
    </recommendedName>
</protein>
<keyword evidence="3" id="KW-1185">Reference proteome</keyword>
<evidence type="ECO:0000256" key="1">
    <source>
        <dbReference type="SAM" id="Phobius"/>
    </source>
</evidence>
<keyword evidence="1" id="KW-0812">Transmembrane</keyword>
<organism evidence="2 3">
    <name type="scientific">Pseudomonas migulae</name>
    <dbReference type="NCBI Taxonomy" id="78543"/>
    <lineage>
        <taxon>Bacteria</taxon>
        <taxon>Pseudomonadati</taxon>
        <taxon>Pseudomonadota</taxon>
        <taxon>Gammaproteobacteria</taxon>
        <taxon>Pseudomonadales</taxon>
        <taxon>Pseudomonadaceae</taxon>
        <taxon>Pseudomonas</taxon>
    </lineage>
</organism>
<accession>A0ABY8MMB3</accession>
<keyword evidence="1" id="KW-1133">Transmembrane helix</keyword>
<name>A0ABY8MMB3_9PSED</name>
<dbReference type="RefSeq" id="WP_280161512.1">
    <property type="nucleotide sequence ID" value="NZ_CP093428.1"/>
</dbReference>
<sequence>MDKFGFAKGYAQTSYERLILNQSQVEFGGLWCLNGSYFIVCLTLDEAVSSEGLPLKEWFDQYCRIIAYQVDLVKSPPKDSVRIPARTPEQLSQLNGAPLNTSEFHLELRRQLPRKFPIFKIDDHPALLRIISPVELDEESVQLIEIAISNLGISIDLEFKVDPEGFPGYQTPDFYFTDQRLKGWPSKLIAAQESGEQQWFDDRLSLFSTEQIDSSQYIPSTKRERAACFIDCSFGMPSNIRNYLTTYNTIYLSPPFKGLEGLLESFSISEREFLELINSGRVIVVLPAELHFYDRTMLAKLLDHDQSQFVLHRQLAAATIAEGRKRNPLLYPALDNEARRNLLDLLSSNKTDPSLSELQSVRRYLGSSWASLETDFSTQGARAGFHHGIGRLLAEIISEKSGTDINPVVLACSTSVEWGTALNANYCPVSSSGFNVEKIAMLAASFVTGVPHQPIIDTASNMGVVVEDLLVLDGHTPIKDVVAAFSAEDVNRLNKLLKDHNFSAESVGGYVAAVNDKVQLLERIERGAKRRDLLTLTGALVPALVTGPTAVWIPVAVWFIQRMLDNESRAGNVVTDWLRAKNTFTTSDAVFVSRLRKKE</sequence>
<evidence type="ECO:0000313" key="3">
    <source>
        <dbReference type="Proteomes" id="UP001243713"/>
    </source>
</evidence>
<proteinExistence type="predicted"/>
<feature type="transmembrane region" description="Helical" evidence="1">
    <location>
        <begin position="533"/>
        <end position="560"/>
    </location>
</feature>
<evidence type="ECO:0008006" key="4">
    <source>
        <dbReference type="Google" id="ProtNLM"/>
    </source>
</evidence>
<keyword evidence="1" id="KW-0472">Membrane</keyword>